<dbReference type="InterPro" id="IPR052350">
    <property type="entry name" value="Metallo-dep_Lactonases"/>
</dbReference>
<dbReference type="KEGG" id="clus:A9F13_18g00396"/>
<gene>
    <name evidence="3" type="ORF">A9F13_18g00396</name>
</gene>
<organism evidence="3 4">
    <name type="scientific">Clavispora lusitaniae</name>
    <name type="common">Candida lusitaniae</name>
    <dbReference type="NCBI Taxonomy" id="36911"/>
    <lineage>
        <taxon>Eukaryota</taxon>
        <taxon>Fungi</taxon>
        <taxon>Dikarya</taxon>
        <taxon>Ascomycota</taxon>
        <taxon>Saccharomycotina</taxon>
        <taxon>Pichiomycetes</taxon>
        <taxon>Metschnikowiaceae</taxon>
        <taxon>Clavispora</taxon>
    </lineage>
</organism>
<reference evidence="3 4" key="1">
    <citation type="submission" date="2017-04" db="EMBL/GenBank/DDBJ databases">
        <title>Draft genome of the yeast Clavispora lusitaniae type strain CBS 6936.</title>
        <authorList>
            <person name="Durrens P."/>
            <person name="Klopp C."/>
            <person name="Biteau N."/>
            <person name="Fitton-Ouhabi V."/>
            <person name="Dementhon K."/>
            <person name="Accoceberry I."/>
            <person name="Sherman D.J."/>
            <person name="Noel T."/>
        </authorList>
    </citation>
    <scope>NUCLEOTIDE SEQUENCE [LARGE SCALE GENOMIC DNA]</scope>
    <source>
        <strain evidence="3 4">CBS 6936</strain>
    </source>
</reference>
<dbReference type="GO" id="GO:0016787">
    <property type="term" value="F:hydrolase activity"/>
    <property type="evidence" value="ECO:0007669"/>
    <property type="project" value="InterPro"/>
</dbReference>
<proteinExistence type="inferred from homology"/>
<dbReference type="InterPro" id="IPR032466">
    <property type="entry name" value="Metal_Hydrolase"/>
</dbReference>
<dbReference type="Gene3D" id="3.20.20.140">
    <property type="entry name" value="Metal-dependent hydrolases"/>
    <property type="match status" value="1"/>
</dbReference>
<accession>A0AA91PW48</accession>
<dbReference type="InterPro" id="IPR006680">
    <property type="entry name" value="Amidohydro-rel"/>
</dbReference>
<evidence type="ECO:0000313" key="3">
    <source>
        <dbReference type="EMBL" id="OVF06729.1"/>
    </source>
</evidence>
<comment type="caution">
    <text evidence="3">The sequence shown here is derived from an EMBL/GenBank/DDBJ whole genome shotgun (WGS) entry which is preliminary data.</text>
</comment>
<dbReference type="PANTHER" id="PTHR43569">
    <property type="entry name" value="AMIDOHYDROLASE"/>
    <property type="match status" value="1"/>
</dbReference>
<dbReference type="Proteomes" id="UP000195602">
    <property type="component" value="Unassembled WGS sequence"/>
</dbReference>
<dbReference type="EMBL" id="LYUB02000018">
    <property type="protein sequence ID" value="OVF06729.1"/>
    <property type="molecule type" value="Genomic_DNA"/>
</dbReference>
<protein>
    <submittedName>
        <fullName evidence="3">L-rhamnono-gamma-lactonase</fullName>
    </submittedName>
</protein>
<sequence>MYSIVDTHVHLLADVHNLVWQWRAPHPLSGDHRVDEFISQCKDEQARFSVKGLVWIEADALHDLDKGIDGVRGPIEECKFVSRYYSGTQSGEGETRPGFIKAMMPWAPIPWGQDVVEYVEVLKKELGPQFEHVKGFRYLLQDKEPGTMTTAKFISGLKWIQEKDYAFEWGIDIHNGGLWQFEESIEVFRQVPNTRYLINHLTKPNLDLDPKKTHESEQFQKWKQCMQQIYELTPNSYMKLSGGFSELPESLWNDLEKAVETIYPWFKVCFDLWGAERTIWASNWPVCSMFAGPELHSKWFSVTEGLFDKIDLSKEDRQKIYESNWERAFGV</sequence>
<feature type="domain" description="Amidohydrolase-related" evidence="2">
    <location>
        <begin position="169"/>
        <end position="330"/>
    </location>
</feature>
<dbReference type="SUPFAM" id="SSF51556">
    <property type="entry name" value="Metallo-dependent hydrolases"/>
    <property type="match status" value="1"/>
</dbReference>
<evidence type="ECO:0000259" key="2">
    <source>
        <dbReference type="Pfam" id="PF04909"/>
    </source>
</evidence>
<comment type="similarity">
    <text evidence="1">Belongs to the metallo-dependent hydrolases superfamily.</text>
</comment>
<dbReference type="AlphaFoldDB" id="A0AA91PW48"/>
<dbReference type="Pfam" id="PF04909">
    <property type="entry name" value="Amidohydro_2"/>
    <property type="match status" value="1"/>
</dbReference>
<evidence type="ECO:0000313" key="4">
    <source>
        <dbReference type="Proteomes" id="UP000195602"/>
    </source>
</evidence>
<dbReference type="OMA" id="ANAMHEP"/>
<dbReference type="PANTHER" id="PTHR43569:SF2">
    <property type="entry name" value="AMIDOHYDROLASE-RELATED DOMAIN-CONTAINING PROTEIN"/>
    <property type="match status" value="1"/>
</dbReference>
<evidence type="ECO:0000256" key="1">
    <source>
        <dbReference type="ARBA" id="ARBA00038310"/>
    </source>
</evidence>
<name>A0AA91PW48_CLALS</name>